<dbReference type="EMBL" id="KB320953">
    <property type="protein sequence ID" value="ELW52813.1"/>
    <property type="molecule type" value="Genomic_DNA"/>
</dbReference>
<feature type="region of interest" description="Disordered" evidence="1">
    <location>
        <begin position="162"/>
        <end position="218"/>
    </location>
</feature>
<organism evidence="2 3">
    <name type="scientific">Tupaia chinensis</name>
    <name type="common">Chinese tree shrew</name>
    <name type="synonym">Tupaia belangeri chinensis</name>
    <dbReference type="NCBI Taxonomy" id="246437"/>
    <lineage>
        <taxon>Eukaryota</taxon>
        <taxon>Metazoa</taxon>
        <taxon>Chordata</taxon>
        <taxon>Craniata</taxon>
        <taxon>Vertebrata</taxon>
        <taxon>Euteleostomi</taxon>
        <taxon>Mammalia</taxon>
        <taxon>Eutheria</taxon>
        <taxon>Euarchontoglires</taxon>
        <taxon>Scandentia</taxon>
        <taxon>Tupaiidae</taxon>
        <taxon>Tupaia</taxon>
    </lineage>
</organism>
<evidence type="ECO:0000313" key="3">
    <source>
        <dbReference type="Proteomes" id="UP000011518"/>
    </source>
</evidence>
<reference evidence="3" key="1">
    <citation type="submission" date="2012-07" db="EMBL/GenBank/DDBJ databases">
        <title>Genome of the Chinese tree shrew, a rising model animal genetically related to primates.</title>
        <authorList>
            <person name="Zhang G."/>
            <person name="Fan Y."/>
            <person name="Yao Y."/>
            <person name="Huang Z."/>
        </authorList>
    </citation>
    <scope>NUCLEOTIDE SEQUENCE [LARGE SCALE GENOMIC DNA]</scope>
</reference>
<name>L9JR10_TUPCH</name>
<accession>L9JR10</accession>
<keyword evidence="3" id="KW-1185">Reference proteome</keyword>
<feature type="compositionally biased region" description="Polar residues" evidence="1">
    <location>
        <begin position="208"/>
        <end position="218"/>
    </location>
</feature>
<dbReference type="AlphaFoldDB" id="L9JR10"/>
<sequence>MRTRLRLIEEGGEIWNGRKASRHAQDSLKQDSSPCCVHPGPGGTGNANAPATARQMRHVKRRCDALARRARGFKPSSDDAGSSEKSPPLQLLLLLHSLPVQSQYGKHRGRYLVEGHHSSHTTAEGANSRELERARLHVCEGALSLRSSDVGRTGASVGLAVGGVRGRQGEGERREMGGWRERGGRRETEDRSAGTASSPLQGPRVVSGSRSQPWSPSASGQEARFLLQWGLCDAARADAEHKHDEEARRSFGRCRMLLLGASWHLA</sequence>
<evidence type="ECO:0000256" key="1">
    <source>
        <dbReference type="SAM" id="MobiDB-lite"/>
    </source>
</evidence>
<reference evidence="3" key="2">
    <citation type="journal article" date="2013" name="Nat. Commun.">
        <title>Genome of the Chinese tree shrew.</title>
        <authorList>
            <person name="Fan Y."/>
            <person name="Huang Z.Y."/>
            <person name="Cao C.C."/>
            <person name="Chen C.S."/>
            <person name="Chen Y.X."/>
            <person name="Fan D.D."/>
            <person name="He J."/>
            <person name="Hou H.L."/>
            <person name="Hu L."/>
            <person name="Hu X.T."/>
            <person name="Jiang X.T."/>
            <person name="Lai R."/>
            <person name="Lang Y.S."/>
            <person name="Liang B."/>
            <person name="Liao S.G."/>
            <person name="Mu D."/>
            <person name="Ma Y.Y."/>
            <person name="Niu Y.Y."/>
            <person name="Sun X.Q."/>
            <person name="Xia J.Q."/>
            <person name="Xiao J."/>
            <person name="Xiong Z.Q."/>
            <person name="Xu L."/>
            <person name="Yang L."/>
            <person name="Zhang Y."/>
            <person name="Zhao W."/>
            <person name="Zhao X.D."/>
            <person name="Zheng Y.T."/>
            <person name="Zhou J.M."/>
            <person name="Zhu Y.B."/>
            <person name="Zhang G.J."/>
            <person name="Wang J."/>
            <person name="Yao Y.G."/>
        </authorList>
    </citation>
    <scope>NUCLEOTIDE SEQUENCE [LARGE SCALE GENOMIC DNA]</scope>
</reference>
<feature type="compositionally biased region" description="Basic and acidic residues" evidence="1">
    <location>
        <begin position="167"/>
        <end position="192"/>
    </location>
</feature>
<protein>
    <submittedName>
        <fullName evidence="2">Uncharacterized protein</fullName>
    </submittedName>
</protein>
<proteinExistence type="predicted"/>
<dbReference type="Proteomes" id="UP000011518">
    <property type="component" value="Unassembled WGS sequence"/>
</dbReference>
<dbReference type="InParanoid" id="L9JR10"/>
<evidence type="ECO:0000313" key="2">
    <source>
        <dbReference type="EMBL" id="ELW52813.1"/>
    </source>
</evidence>
<gene>
    <name evidence="2" type="ORF">TREES_T100017913</name>
</gene>